<evidence type="ECO:0000313" key="2">
    <source>
        <dbReference type="Proteomes" id="UP000276133"/>
    </source>
</evidence>
<name>A0A3M7R6G4_BRAPC</name>
<keyword evidence="2" id="KW-1185">Reference proteome</keyword>
<reference evidence="1 2" key="1">
    <citation type="journal article" date="2018" name="Sci. Rep.">
        <title>Genomic signatures of local adaptation to the degree of environmental predictability in rotifers.</title>
        <authorList>
            <person name="Franch-Gras L."/>
            <person name="Hahn C."/>
            <person name="Garcia-Roger E.M."/>
            <person name="Carmona M.J."/>
            <person name="Serra M."/>
            <person name="Gomez A."/>
        </authorList>
    </citation>
    <scope>NUCLEOTIDE SEQUENCE [LARGE SCALE GENOMIC DNA]</scope>
    <source>
        <strain evidence="1">HYR1</strain>
    </source>
</reference>
<gene>
    <name evidence="1" type="ORF">BpHYR1_023905</name>
</gene>
<organism evidence="1 2">
    <name type="scientific">Brachionus plicatilis</name>
    <name type="common">Marine rotifer</name>
    <name type="synonym">Brachionus muelleri</name>
    <dbReference type="NCBI Taxonomy" id="10195"/>
    <lineage>
        <taxon>Eukaryota</taxon>
        <taxon>Metazoa</taxon>
        <taxon>Spiralia</taxon>
        <taxon>Gnathifera</taxon>
        <taxon>Rotifera</taxon>
        <taxon>Eurotatoria</taxon>
        <taxon>Monogononta</taxon>
        <taxon>Pseudotrocha</taxon>
        <taxon>Ploima</taxon>
        <taxon>Brachionidae</taxon>
        <taxon>Brachionus</taxon>
    </lineage>
</organism>
<proteinExistence type="predicted"/>
<comment type="caution">
    <text evidence="1">The sequence shown here is derived from an EMBL/GenBank/DDBJ whole genome shotgun (WGS) entry which is preliminary data.</text>
</comment>
<dbReference type="AlphaFoldDB" id="A0A3M7R6G4"/>
<dbReference type="EMBL" id="REGN01004166">
    <property type="protein sequence ID" value="RNA18835.1"/>
    <property type="molecule type" value="Genomic_DNA"/>
</dbReference>
<dbReference type="Proteomes" id="UP000276133">
    <property type="component" value="Unassembled WGS sequence"/>
</dbReference>
<accession>A0A3M7R6G4</accession>
<protein>
    <submittedName>
        <fullName evidence="1">Uncharacterized protein</fullName>
    </submittedName>
</protein>
<sequence>MGYEMLIWMKNIDFVWLKFSNIYTCEFWPVDNKYILKLTCTHFVLRLFLDSSSTIPVGKGRVEEESRKSRRTKCVQISEFLKIFNDILGLARYVTTCSLIRIKCINLFIKNLKLSLSLSFCHETKNNKNLISCQKKKH</sequence>
<evidence type="ECO:0000313" key="1">
    <source>
        <dbReference type="EMBL" id="RNA18835.1"/>
    </source>
</evidence>